<dbReference type="Proteomes" id="UP000001940">
    <property type="component" value="Chromosome III"/>
</dbReference>
<feature type="transmembrane region" description="Helical" evidence="8">
    <location>
        <begin position="6"/>
        <end position="25"/>
    </location>
</feature>
<dbReference type="PANTHER" id="PTHR21461">
    <property type="entry name" value="GLYCOSYLTRANSFERASE FAMILY 92 PROTEIN"/>
    <property type="match status" value="1"/>
</dbReference>
<accession>Q9XX05</accession>
<dbReference type="UCSC" id="Y47D3B.4">
    <property type="organism name" value="c. elegans"/>
</dbReference>
<dbReference type="eggNOG" id="KOG1217">
    <property type="taxonomic scope" value="Eukaryota"/>
</dbReference>
<evidence type="ECO:0000313" key="11">
    <source>
        <dbReference type="WormBase" id="Y47D3B.4"/>
    </source>
</evidence>
<dbReference type="PANTHER" id="PTHR21461:SF69">
    <property type="entry name" value="GLYCOSYLTRANSFERASE FAMILY 92 PROTEIN"/>
    <property type="match status" value="1"/>
</dbReference>
<dbReference type="FunCoup" id="Q9XX05">
    <property type="interactions" value="32"/>
</dbReference>
<keyword evidence="4 8" id="KW-0808">Transferase</keyword>
<dbReference type="Bgee" id="WBGene00012941">
    <property type="expression patterns" value="Expressed in embryo and 4 other cell types or tissues"/>
</dbReference>
<evidence type="ECO:0000313" key="10">
    <source>
        <dbReference type="Proteomes" id="UP000001940"/>
    </source>
</evidence>
<dbReference type="eggNOG" id="KOG4735">
    <property type="taxonomic scope" value="Eukaryota"/>
</dbReference>
<keyword evidence="5 8" id="KW-0812">Transmembrane</keyword>
<evidence type="ECO:0000313" key="9">
    <source>
        <dbReference type="EMBL" id="CAA21037.2"/>
    </source>
</evidence>
<organism evidence="9 10">
    <name type="scientific">Caenorhabditis elegans</name>
    <dbReference type="NCBI Taxonomy" id="6239"/>
    <lineage>
        <taxon>Eukaryota</taxon>
        <taxon>Metazoa</taxon>
        <taxon>Ecdysozoa</taxon>
        <taxon>Nematoda</taxon>
        <taxon>Chromadorea</taxon>
        <taxon>Rhabditida</taxon>
        <taxon>Rhabditina</taxon>
        <taxon>Rhabditomorpha</taxon>
        <taxon>Rhabditoidea</taxon>
        <taxon>Rhabditidae</taxon>
        <taxon>Peloderinae</taxon>
        <taxon>Caenorhabditis</taxon>
    </lineage>
</organism>
<evidence type="ECO:0000256" key="2">
    <source>
        <dbReference type="ARBA" id="ARBA00007647"/>
    </source>
</evidence>
<dbReference type="OrthoDB" id="2017643at2759"/>
<dbReference type="GeneID" id="3565656"/>
<comment type="similarity">
    <text evidence="2 8">Belongs to the glycosyltransferase 92 family.</text>
</comment>
<dbReference type="Pfam" id="PF01697">
    <property type="entry name" value="Glyco_transf_92"/>
    <property type="match status" value="1"/>
</dbReference>
<dbReference type="CTD" id="3565656"/>
<comment type="subcellular location">
    <subcellularLocation>
        <location evidence="1">Membrane</location>
        <topology evidence="1">Single-pass membrane protein</topology>
    </subcellularLocation>
</comment>
<dbReference type="PaxDb" id="6239-Y47D3B.4"/>
<reference evidence="9 10" key="1">
    <citation type="journal article" date="1998" name="Science">
        <title>Genome sequence of the nematode C. elegans: a platform for investigating biology.</title>
        <authorList>
            <consortium name="The C. elegans sequencing consortium"/>
            <person name="Sulson J.E."/>
            <person name="Waterston R."/>
        </authorList>
    </citation>
    <scope>NUCLEOTIDE SEQUENCE [LARGE SCALE GENOMIC DNA]</scope>
    <source>
        <strain evidence="9 10">Bristol N2</strain>
    </source>
</reference>
<evidence type="ECO:0000256" key="5">
    <source>
        <dbReference type="ARBA" id="ARBA00022692"/>
    </source>
</evidence>
<dbReference type="HOGENOM" id="CLU_028069_1_1_1"/>
<keyword evidence="10" id="KW-1185">Reference proteome</keyword>
<evidence type="ECO:0000256" key="4">
    <source>
        <dbReference type="ARBA" id="ARBA00022679"/>
    </source>
</evidence>
<dbReference type="WormBase" id="Y47D3B.4">
    <property type="protein sequence ID" value="CE37289"/>
    <property type="gene ID" value="WBGene00012941"/>
</dbReference>
<dbReference type="PhylomeDB" id="Q9XX05"/>
<dbReference type="AlphaFoldDB" id="Q9XX05"/>
<dbReference type="PIR" id="T26949">
    <property type="entry name" value="T26949"/>
</dbReference>
<dbReference type="AGR" id="WB:WBGene00012941"/>
<dbReference type="GO" id="GO:0005737">
    <property type="term" value="C:cytoplasm"/>
    <property type="evidence" value="ECO:0000318"/>
    <property type="project" value="GO_Central"/>
</dbReference>
<evidence type="ECO:0000256" key="1">
    <source>
        <dbReference type="ARBA" id="ARBA00004167"/>
    </source>
</evidence>
<dbReference type="EMBL" id="BX284603">
    <property type="protein sequence ID" value="CAA21037.2"/>
    <property type="molecule type" value="Genomic_DNA"/>
</dbReference>
<evidence type="ECO:0000256" key="3">
    <source>
        <dbReference type="ARBA" id="ARBA00022676"/>
    </source>
</evidence>
<keyword evidence="7 8" id="KW-0472">Membrane</keyword>
<dbReference type="GO" id="GO:0016020">
    <property type="term" value="C:membrane"/>
    <property type="evidence" value="ECO:0007669"/>
    <property type="project" value="UniProtKB-SubCell"/>
</dbReference>
<evidence type="ECO:0000256" key="8">
    <source>
        <dbReference type="RuleBase" id="RU366017"/>
    </source>
</evidence>
<dbReference type="RefSeq" id="NP_499469.2">
    <property type="nucleotide sequence ID" value="NM_067068.3"/>
</dbReference>
<gene>
    <name evidence="9" type="ORF">CELE_Y47D3B.4</name>
    <name evidence="9 11" type="ORF">Y47D3B.4</name>
</gene>
<evidence type="ECO:0000256" key="6">
    <source>
        <dbReference type="ARBA" id="ARBA00022989"/>
    </source>
</evidence>
<keyword evidence="6 8" id="KW-1133">Transmembrane helix</keyword>
<evidence type="ECO:0000256" key="7">
    <source>
        <dbReference type="ARBA" id="ARBA00023136"/>
    </source>
</evidence>
<dbReference type="GO" id="GO:0016757">
    <property type="term" value="F:glycosyltransferase activity"/>
    <property type="evidence" value="ECO:0000318"/>
    <property type="project" value="GO_Central"/>
</dbReference>
<dbReference type="KEGG" id="cel:CELE_Y47D3B.4"/>
<keyword evidence="3 8" id="KW-0328">Glycosyltransferase</keyword>
<name>Q9XX05_CAEEL</name>
<sequence length="492" mass="57825">MRLKWAVRRISVIFLVLLIFIFIFWKFKETKFGEENSPDYEDNFDAEKDEIFVKNYLKLMQMGRAPARPVVEKKHNVEESYWCFLSPPKNVRKPRSWLKMAGIEVYSAYFDDRENSLFPGNSAIQILAMSNHSIESKIQIYCNIFTPTSYSTVKGYIRDIWQTGWDPRDSFQVPSLITCPIPKRLDHAENMQVSITRKRCRDVEVSMKVIMNPQNLGPEGKKDVAVCVKGLDYQEDISGRLLEWIEMQYLFGADSVSIYHFYLTNQTHKVLDYYEKHTNLKVIPLSLPSGNPNSPIERSKYLKENRPQKRRHELLPYNDCFYNYIHTHRYVLIIDIDEVIVPIQFDNYGDLLRDFEAKSFGYRLSSISSRNVFKFPSNFTIFPRHQYMISNRKRSRKTSTKGEYGKSFSSTATVATVFNHFALHKLSPSVAKSQYFSTSEALKLHYKSECPWESRNECHQLEYDVIEDTSLDKYEERLRKRVDEVAMEIGLT</sequence>
<dbReference type="InterPro" id="IPR008166">
    <property type="entry name" value="Glyco_transf_92"/>
</dbReference>
<dbReference type="InParanoid" id="Q9XX05"/>
<dbReference type="EC" id="2.4.1.-" evidence="8"/>
<proteinExistence type="inferred from homology"/>
<protein>
    <recommendedName>
        <fullName evidence="8">Glycosyltransferase family 92 protein</fullName>
        <ecNumber evidence="8">2.4.1.-</ecNumber>
    </recommendedName>
</protein>
<dbReference type="OMA" id="LEWIEMQ"/>